<gene>
    <name evidence="6" type="ORF">FB45DRAFT_934374</name>
</gene>
<evidence type="ECO:0000313" key="7">
    <source>
        <dbReference type="Proteomes" id="UP001221142"/>
    </source>
</evidence>
<feature type="domain" description="MYND-type" evidence="5">
    <location>
        <begin position="428"/>
        <end position="469"/>
    </location>
</feature>
<dbReference type="PROSITE" id="PS50865">
    <property type="entry name" value="ZF_MYND_2"/>
    <property type="match status" value="1"/>
</dbReference>
<dbReference type="SUPFAM" id="SSF144232">
    <property type="entry name" value="HIT/MYND zinc finger-like"/>
    <property type="match status" value="1"/>
</dbReference>
<sequence>MTTLDSSLHARNISRLPWKLRTAASAAMNGSTEAIAQLQRAANNLTQSESPGLLPVIYTTLDPSLIPSPDVLDTMTTASSRPSSVVRAVLAVSCLAVVAHDPHLSSTAMVELWPRVHAWMEFFSDSESVLALSPAERTSWEMSLSQALMGFWNCPETYKVVESTNGVRRVLASAWTALMQVPVPNIHNVLAGGSSPLLALDEIQNEEHIAELIEGCGGNVKSLLDTVTKTISLATTSASPYIASMVITPVLTLLAQIKVVAPDISQQFIAKGVIPFLISALAIEGNPPLDSHRNRLPDLPVGIHMAPSILMSYLGLMPSYKWTLRAVHAGLLERIIAWGEKLGPAAPDAGVFPHMLRVVLPRVLRFPSAIAELKTALSRVDTASRSTAFTQSVLYPSWMAFKNIVDSRMLLVETWQMDRAHATLACDNLQCERVDKRHCFRRCSGCSFAAYCSQTCQRSDWVEGHRSECRVLTSSALLGKFRDSSFLRALLHSTYNTRRLDIALKIIEFMVVQPNTLFLVTYDYTPRIETETSVVIEVQPLTNLNEPLR</sequence>
<keyword evidence="1" id="KW-0479">Metal-binding</keyword>
<evidence type="ECO:0000256" key="4">
    <source>
        <dbReference type="PROSITE-ProRule" id="PRU00134"/>
    </source>
</evidence>
<dbReference type="InterPro" id="IPR002893">
    <property type="entry name" value="Znf_MYND"/>
</dbReference>
<reference evidence="6" key="1">
    <citation type="submission" date="2023-03" db="EMBL/GenBank/DDBJ databases">
        <title>Massive genome expansion in bonnet fungi (Mycena s.s.) driven by repeated elements and novel gene families across ecological guilds.</title>
        <authorList>
            <consortium name="Lawrence Berkeley National Laboratory"/>
            <person name="Harder C.B."/>
            <person name="Miyauchi S."/>
            <person name="Viragh M."/>
            <person name="Kuo A."/>
            <person name="Thoen E."/>
            <person name="Andreopoulos B."/>
            <person name="Lu D."/>
            <person name="Skrede I."/>
            <person name="Drula E."/>
            <person name="Henrissat B."/>
            <person name="Morin E."/>
            <person name="Kohler A."/>
            <person name="Barry K."/>
            <person name="LaButti K."/>
            <person name="Morin E."/>
            <person name="Salamov A."/>
            <person name="Lipzen A."/>
            <person name="Mereny Z."/>
            <person name="Hegedus B."/>
            <person name="Baldrian P."/>
            <person name="Stursova M."/>
            <person name="Weitz H."/>
            <person name="Taylor A."/>
            <person name="Grigoriev I.V."/>
            <person name="Nagy L.G."/>
            <person name="Martin F."/>
            <person name="Kauserud H."/>
        </authorList>
    </citation>
    <scope>NUCLEOTIDE SEQUENCE</scope>
    <source>
        <strain evidence="6">9284</strain>
    </source>
</reference>
<evidence type="ECO:0000256" key="1">
    <source>
        <dbReference type="ARBA" id="ARBA00022723"/>
    </source>
</evidence>
<evidence type="ECO:0000259" key="5">
    <source>
        <dbReference type="PROSITE" id="PS50865"/>
    </source>
</evidence>
<dbReference type="Pfam" id="PF01753">
    <property type="entry name" value="zf-MYND"/>
    <property type="match status" value="1"/>
</dbReference>
<dbReference type="Proteomes" id="UP001221142">
    <property type="component" value="Unassembled WGS sequence"/>
</dbReference>
<keyword evidence="3" id="KW-0862">Zinc</keyword>
<dbReference type="EMBL" id="JARKIF010000022">
    <property type="protein sequence ID" value="KAJ7616507.1"/>
    <property type="molecule type" value="Genomic_DNA"/>
</dbReference>
<proteinExistence type="predicted"/>
<dbReference type="Gene3D" id="6.10.140.2220">
    <property type="match status" value="1"/>
</dbReference>
<evidence type="ECO:0000256" key="2">
    <source>
        <dbReference type="ARBA" id="ARBA00022771"/>
    </source>
</evidence>
<evidence type="ECO:0000313" key="6">
    <source>
        <dbReference type="EMBL" id="KAJ7616507.1"/>
    </source>
</evidence>
<dbReference type="AlphaFoldDB" id="A0AAD7BC40"/>
<keyword evidence="7" id="KW-1185">Reference proteome</keyword>
<dbReference type="GO" id="GO:0008270">
    <property type="term" value="F:zinc ion binding"/>
    <property type="evidence" value="ECO:0007669"/>
    <property type="project" value="UniProtKB-KW"/>
</dbReference>
<name>A0AAD7BC40_9AGAR</name>
<protein>
    <recommendedName>
        <fullName evidence="5">MYND-type domain-containing protein</fullName>
    </recommendedName>
</protein>
<organism evidence="6 7">
    <name type="scientific">Roridomyces roridus</name>
    <dbReference type="NCBI Taxonomy" id="1738132"/>
    <lineage>
        <taxon>Eukaryota</taxon>
        <taxon>Fungi</taxon>
        <taxon>Dikarya</taxon>
        <taxon>Basidiomycota</taxon>
        <taxon>Agaricomycotina</taxon>
        <taxon>Agaricomycetes</taxon>
        <taxon>Agaricomycetidae</taxon>
        <taxon>Agaricales</taxon>
        <taxon>Marasmiineae</taxon>
        <taxon>Mycenaceae</taxon>
        <taxon>Roridomyces</taxon>
    </lineage>
</organism>
<comment type="caution">
    <text evidence="6">The sequence shown here is derived from an EMBL/GenBank/DDBJ whole genome shotgun (WGS) entry which is preliminary data.</text>
</comment>
<evidence type="ECO:0000256" key="3">
    <source>
        <dbReference type="ARBA" id="ARBA00022833"/>
    </source>
</evidence>
<accession>A0AAD7BC40</accession>
<keyword evidence="2 4" id="KW-0863">Zinc-finger</keyword>